<organism evidence="3 4">
    <name type="scientific">Metallosphaera yellowstonensis MK1</name>
    <dbReference type="NCBI Taxonomy" id="671065"/>
    <lineage>
        <taxon>Archaea</taxon>
        <taxon>Thermoproteota</taxon>
        <taxon>Thermoprotei</taxon>
        <taxon>Sulfolobales</taxon>
        <taxon>Sulfolobaceae</taxon>
        <taxon>Metallosphaera</taxon>
    </lineage>
</organism>
<accession>H2C477</accession>
<evidence type="ECO:0000256" key="2">
    <source>
        <dbReference type="SAM" id="Phobius"/>
    </source>
</evidence>
<feature type="transmembrane region" description="Helical" evidence="2">
    <location>
        <begin position="126"/>
        <end position="143"/>
    </location>
</feature>
<protein>
    <recommendedName>
        <fullName evidence="1">Cytochrome b558/566 subunit B</fullName>
    </recommendedName>
</protein>
<feature type="transmembrane region" description="Helical" evidence="2">
    <location>
        <begin position="225"/>
        <end position="248"/>
    </location>
</feature>
<dbReference type="AlphaFoldDB" id="H2C477"/>
<feature type="transmembrane region" description="Helical" evidence="2">
    <location>
        <begin position="97"/>
        <end position="119"/>
    </location>
</feature>
<keyword evidence="2" id="KW-1133">Transmembrane helix</keyword>
<evidence type="ECO:0000313" key="4">
    <source>
        <dbReference type="Proteomes" id="UP000003980"/>
    </source>
</evidence>
<dbReference type="NCBIfam" id="TIGR03155">
    <property type="entry name" value="sulfolob_CbsB"/>
    <property type="match status" value="1"/>
</dbReference>
<feature type="transmembrane region" description="Helical" evidence="2">
    <location>
        <begin position="155"/>
        <end position="173"/>
    </location>
</feature>
<dbReference type="eggNOG" id="arCOG06016">
    <property type="taxonomic scope" value="Archaea"/>
</dbReference>
<feature type="transmembrane region" description="Helical" evidence="2">
    <location>
        <begin position="12"/>
        <end position="39"/>
    </location>
</feature>
<gene>
    <name evidence="3" type="ORF">MetMK1DRAFT_00014760</name>
</gene>
<keyword evidence="2" id="KW-0472">Membrane</keyword>
<dbReference type="OrthoDB" id="43785at2157"/>
<evidence type="ECO:0000313" key="3">
    <source>
        <dbReference type="EMBL" id="EHP70972.1"/>
    </source>
</evidence>
<dbReference type="RefSeq" id="WP_009071982.1">
    <property type="nucleotide sequence ID" value="NZ_JH597761.1"/>
</dbReference>
<proteinExistence type="predicted"/>
<dbReference type="HOGENOM" id="CLU_884600_0_0_2"/>
<evidence type="ECO:0000256" key="1">
    <source>
        <dbReference type="NCBIfam" id="TIGR03155"/>
    </source>
</evidence>
<feature type="transmembrane region" description="Helical" evidence="2">
    <location>
        <begin position="260"/>
        <end position="284"/>
    </location>
</feature>
<feature type="transmembrane region" description="Helical" evidence="2">
    <location>
        <begin position="185"/>
        <end position="205"/>
    </location>
</feature>
<dbReference type="Proteomes" id="UP000003980">
    <property type="component" value="Unassembled WGS sequence"/>
</dbReference>
<sequence>MSLRQGGLLKLTMVFLALGSVLQFILQFVASVSFLPIKIPALPLLTRLGEVGIYLSFVSIVTLSFLIWPKVKALLPLGLILMISPVFTIVPDYFASPWWIALEVGVVVLGIVAIVESLLKATPLSLLNLPTFFMVIILMWVALDVDVVHSEALLNYLALFDASVLGFALYTLVWKTKGLRMRRALASYGGAVPALFVFLPLYFVVSGNRFMEIIMNMVMPSVFGIVFSNPYSLPVFVLSLSLALYFIVALALKGNFLASLGYFMIVTTTFLGVNGYHLILYMIYPLVGSVLLNVGDEGASILSKLSKSVQR</sequence>
<feature type="transmembrane region" description="Helical" evidence="2">
    <location>
        <begin position="51"/>
        <end position="68"/>
    </location>
</feature>
<name>H2C477_9CREN</name>
<dbReference type="EMBL" id="JH597761">
    <property type="protein sequence ID" value="EHP70972.1"/>
    <property type="molecule type" value="Genomic_DNA"/>
</dbReference>
<dbReference type="InterPro" id="IPR017573">
    <property type="entry name" value="Cyt_b558/566_suB"/>
</dbReference>
<feature type="transmembrane region" description="Helical" evidence="2">
    <location>
        <begin position="73"/>
        <end position="91"/>
    </location>
</feature>
<keyword evidence="2" id="KW-0812">Transmembrane</keyword>
<reference evidence="3 4" key="1">
    <citation type="submission" date="2012-01" db="EMBL/GenBank/DDBJ databases">
        <title>Improved High-Quality Draft sequence of Metallosphaera yellowstonensis MK1.</title>
        <authorList>
            <consortium name="US DOE Joint Genome Institute"/>
            <person name="Lucas S."/>
            <person name="Han J."/>
            <person name="Cheng J.-F."/>
            <person name="Goodwin L."/>
            <person name="Pitluck S."/>
            <person name="Peters L."/>
            <person name="Teshima H."/>
            <person name="Detter J.C."/>
            <person name="Han C."/>
            <person name="Tapia R."/>
            <person name="Land M."/>
            <person name="Hauser L."/>
            <person name="Kyrpides N."/>
            <person name="Kozubal M."/>
            <person name="Macur R.E."/>
            <person name="Jay Z."/>
            <person name="Inskeep W."/>
            <person name="Woyke T."/>
        </authorList>
    </citation>
    <scope>NUCLEOTIDE SEQUENCE [LARGE SCALE GENOMIC DNA]</scope>
    <source>
        <strain evidence="3 4">MK1</strain>
    </source>
</reference>
<dbReference type="STRING" id="671065.MetMK1DRAFT_00014760"/>
<keyword evidence="4" id="KW-1185">Reference proteome</keyword>